<gene>
    <name evidence="1" type="ORF">SAMN06297468_0751</name>
</gene>
<protein>
    <submittedName>
        <fullName evidence="1">Uncharacterized protein</fullName>
    </submittedName>
</protein>
<proteinExistence type="predicted"/>
<dbReference type="InterPro" id="IPR045709">
    <property type="entry name" value="DUF6065"/>
</dbReference>
<dbReference type="OrthoDB" id="7404855at2"/>
<accession>A0A1Y6ENH9</accession>
<dbReference type="EMBL" id="FXWG01000001">
    <property type="protein sequence ID" value="SMQ62771.1"/>
    <property type="molecule type" value="Genomic_DNA"/>
</dbReference>
<dbReference type="AlphaFoldDB" id="A0A1Y6ENH9"/>
<dbReference type="Proteomes" id="UP000194420">
    <property type="component" value="Unassembled WGS sequence"/>
</dbReference>
<sequence>MENDAFRISVIALCDAIQRPVPASPRTRETVPPGYGRREQCRPFVAAAGAGLAIPSPFEWGYCLQDQVPQGTRSFRSPIPGGCARRVFYVRDEPGRHFRKNQFDIPESVARHAGSLVIPGLSFFEGPDQQHMVKLHLPYILRTQSGAGLLFLPPINRARTDGLMLLSGLVETGWYAGAVNLVFELPQIDSPVHVGAGETIAQVLPLPMKAAKADAIFPERHRREVRNALEEHAEWHAIHGEDRSAYKRLARKHIAE</sequence>
<keyword evidence="2" id="KW-1185">Reference proteome</keyword>
<dbReference type="Pfam" id="PF19541">
    <property type="entry name" value="DUF6065"/>
    <property type="match status" value="1"/>
</dbReference>
<evidence type="ECO:0000313" key="1">
    <source>
        <dbReference type="EMBL" id="SMQ62771.1"/>
    </source>
</evidence>
<name>A0A1Y6ENH9_9SPHN</name>
<organism evidence="1 2">
    <name type="scientific">Altererythrobacter xiamenensis</name>
    <dbReference type="NCBI Taxonomy" id="1316679"/>
    <lineage>
        <taxon>Bacteria</taxon>
        <taxon>Pseudomonadati</taxon>
        <taxon>Pseudomonadota</taxon>
        <taxon>Alphaproteobacteria</taxon>
        <taxon>Sphingomonadales</taxon>
        <taxon>Erythrobacteraceae</taxon>
        <taxon>Altererythrobacter</taxon>
    </lineage>
</organism>
<dbReference type="RefSeq" id="WP_086436644.1">
    <property type="nucleotide sequence ID" value="NZ_FXWG01000001.1"/>
</dbReference>
<evidence type="ECO:0000313" key="2">
    <source>
        <dbReference type="Proteomes" id="UP000194420"/>
    </source>
</evidence>
<reference evidence="2" key="1">
    <citation type="submission" date="2017-04" db="EMBL/GenBank/DDBJ databases">
        <authorList>
            <person name="Varghese N."/>
            <person name="Submissions S."/>
        </authorList>
    </citation>
    <scope>NUCLEOTIDE SEQUENCE [LARGE SCALE GENOMIC DNA]</scope>
</reference>